<dbReference type="CTD" id="56964"/>
<protein>
    <submittedName>
        <fullName evidence="1">WD repeat-containing protein 93 isoform X1</fullName>
    </submittedName>
</protein>
<dbReference type="GeneID" id="109093489"/>
<dbReference type="RefSeq" id="XP_042616672.1">
    <property type="nucleotide sequence ID" value="XM_042760738.1"/>
</dbReference>
<dbReference type="InterPro" id="IPR049547">
    <property type="entry name" value="WDR93_beta-prop"/>
</dbReference>
<accession>A0A9R0AZ55</accession>
<name>A0A9R0AZ55_CYPCA</name>
<reference evidence="1" key="1">
    <citation type="submission" date="2025-08" db="UniProtKB">
        <authorList>
            <consortium name="RefSeq"/>
        </authorList>
    </citation>
    <scope>IDENTIFICATION</scope>
    <source>
        <tissue evidence="1">Muscle</tissue>
    </source>
</reference>
<dbReference type="OrthoDB" id="547231at2759"/>
<dbReference type="GO" id="GO:0022900">
    <property type="term" value="P:electron transport chain"/>
    <property type="evidence" value="ECO:0007669"/>
    <property type="project" value="InterPro"/>
</dbReference>
<dbReference type="Proteomes" id="UP001155660">
    <property type="component" value="Chromosome A7"/>
</dbReference>
<dbReference type="Pfam" id="PF21030">
    <property type="entry name" value="WDR93"/>
    <property type="match status" value="2"/>
</dbReference>
<dbReference type="InterPro" id="IPR006885">
    <property type="entry name" value="NADH_UbQ_FeS_4_mit-like"/>
</dbReference>
<dbReference type="PANTHER" id="PTHR12219">
    <property type="entry name" value="NADH-UBIQUINONE OXIDOREDUCTASE"/>
    <property type="match status" value="1"/>
</dbReference>
<organism evidence="1">
    <name type="scientific">Cyprinus carpio</name>
    <name type="common">Common carp</name>
    <dbReference type="NCBI Taxonomy" id="7962"/>
    <lineage>
        <taxon>Eukaryota</taxon>
        <taxon>Metazoa</taxon>
        <taxon>Chordata</taxon>
        <taxon>Craniata</taxon>
        <taxon>Vertebrata</taxon>
        <taxon>Euteleostomi</taxon>
        <taxon>Actinopterygii</taxon>
        <taxon>Neopterygii</taxon>
        <taxon>Teleostei</taxon>
        <taxon>Ostariophysi</taxon>
        <taxon>Cypriniformes</taxon>
        <taxon>Cyprinidae</taxon>
        <taxon>Cyprininae</taxon>
        <taxon>Cyprinus</taxon>
    </lineage>
</organism>
<proteinExistence type="predicted"/>
<gene>
    <name evidence="1" type="primary">wdr93</name>
</gene>
<dbReference type="AlphaFoldDB" id="A0A9R0AZ55"/>
<dbReference type="PANTHER" id="PTHR12219:SF17">
    <property type="entry name" value="WD REPEAT-CONTAINING PROTEIN 93"/>
    <property type="match status" value="1"/>
</dbReference>
<dbReference type="KEGG" id="ccar:109093489"/>
<sequence>MAVNVRRGLEIPEPSDYSSCEDDDVTYFTDLQRPDNNLPESARVISKLLNNLVDSAWEVISEQEKIKRDEEPARQIPVLNATKEMKLPGRTNSIVSSDDGLYLFLGHTHGLSVISSSTLTCVRTWQDERVEITSISCASLGNATHLLFTVDDMGIARLFVHHMENIHLIKVINETEDINQRNICAKFEVSRSGDFGAAVMTCKFPIKIWKCNIKPKIQLTVSATDSLMLLWCIVNEASGSVWLDVYRFPLDVWLKELETKQATQTQQTTEAKLSPVILLMKIKPPEIPAGTSLKSPSEVLQKTEEGTIIGSGQNHLISSRQWENQDAAFKKMFMKYLSSSSVMTPQQKAEGPSNCTLHFLVREGFHSMSGEANAARDIPIAVCLWWNGSHNLLEYLLLKTLKEKDSEPRPDVLWPNSQEILCSAVSACTRFIVLGLDGQLVTIWDRRFGFPYANIVIPGDGAICRMKLLLQSQLPGNPLFQGPFLPTLQLVLTCRNGACYSVTAGGGGDTCTVALIERPAGTGSSVTVAEPMPFLKCLIFLMQRNGQVSIWETEDGAPVFILNLPPTHVLGSLREPVCLLEPVQQKLYISGDRKRPLMEVTDRNKDETSLFIFSFSECTLMDLYRVASPAVSEKETRATLSDLEEACNLYFKERADSWKERKRNLAFQWEQLSKRDIK</sequence>
<evidence type="ECO:0000313" key="1">
    <source>
        <dbReference type="RefSeq" id="XP_042616672.1"/>
    </source>
</evidence>